<reference evidence="1 2" key="1">
    <citation type="submission" date="2012-08" db="EMBL/GenBank/DDBJ databases">
        <title>The Genome Sequence of Barnesiella intestinihominis YIT 11860.</title>
        <authorList>
            <consortium name="The Broad Institute Genome Sequencing Platform"/>
            <person name="Earl A."/>
            <person name="Ward D."/>
            <person name="Feldgarden M."/>
            <person name="Gevers D."/>
            <person name="Morotomi M."/>
            <person name="Walker B."/>
            <person name="Young S.K."/>
            <person name="Zeng Q."/>
            <person name="Gargeya S."/>
            <person name="Fitzgerald M."/>
            <person name="Haas B."/>
            <person name="Abouelleil A."/>
            <person name="Alvarado L."/>
            <person name="Arachchi H.M."/>
            <person name="Berlin A.M."/>
            <person name="Chapman S.B."/>
            <person name="Goldberg J."/>
            <person name="Griggs A."/>
            <person name="Gujja S."/>
            <person name="Hansen M."/>
            <person name="Howarth C."/>
            <person name="Imamovic A."/>
            <person name="Larimer J."/>
            <person name="McCowen C."/>
            <person name="Montmayeur A."/>
            <person name="Murphy C."/>
            <person name="Neiman D."/>
            <person name="Pearson M."/>
            <person name="Priest M."/>
            <person name="Roberts A."/>
            <person name="Saif S."/>
            <person name="Shea T."/>
            <person name="Sisk P."/>
            <person name="Sykes S."/>
            <person name="Wortman J."/>
            <person name="Nusbaum C."/>
            <person name="Birren B."/>
        </authorList>
    </citation>
    <scope>NUCLEOTIDE SEQUENCE [LARGE SCALE GENOMIC DNA]</scope>
    <source>
        <strain evidence="1 2">YIT 11860</strain>
    </source>
</reference>
<dbReference type="OrthoDB" id="1525151at2"/>
<dbReference type="Proteomes" id="UP000006044">
    <property type="component" value="Unassembled WGS sequence"/>
</dbReference>
<name>K0WZY7_9BACT</name>
<dbReference type="CDD" id="cd00565">
    <property type="entry name" value="Ubl_ThiS"/>
    <property type="match status" value="1"/>
</dbReference>
<sequence length="66" mass="7505">MKIYINQKEIETQDSISIKELLDMQQISIEGTAIAIDNKLVPKNEWNDRILTEGNKITIIRATFGG</sequence>
<organism evidence="1 2">
    <name type="scientific">Barnesiella intestinihominis YIT 11860</name>
    <dbReference type="NCBI Taxonomy" id="742726"/>
    <lineage>
        <taxon>Bacteria</taxon>
        <taxon>Pseudomonadati</taxon>
        <taxon>Bacteroidota</taxon>
        <taxon>Bacteroidia</taxon>
        <taxon>Bacteroidales</taxon>
        <taxon>Barnesiellaceae</taxon>
        <taxon>Barnesiella</taxon>
    </lineage>
</organism>
<proteinExistence type="predicted"/>
<dbReference type="PANTHER" id="PTHR34472">
    <property type="entry name" value="SULFUR CARRIER PROTEIN THIS"/>
    <property type="match status" value="1"/>
</dbReference>
<evidence type="ECO:0000313" key="1">
    <source>
        <dbReference type="EMBL" id="EJZ63861.1"/>
    </source>
</evidence>
<dbReference type="InterPro" id="IPR010035">
    <property type="entry name" value="Thi_S"/>
</dbReference>
<dbReference type="STRING" id="742726.HMPREF9448_01700"/>
<dbReference type="Pfam" id="PF02597">
    <property type="entry name" value="ThiS"/>
    <property type="match status" value="1"/>
</dbReference>
<dbReference type="SUPFAM" id="SSF54285">
    <property type="entry name" value="MoaD/ThiS"/>
    <property type="match status" value="1"/>
</dbReference>
<comment type="caution">
    <text evidence="1">The sequence shown here is derived from an EMBL/GenBank/DDBJ whole genome shotgun (WGS) entry which is preliminary data.</text>
</comment>
<protein>
    <submittedName>
        <fullName evidence="1">Thiamine biosynthesis protein ThiS</fullName>
    </submittedName>
</protein>
<evidence type="ECO:0000313" key="2">
    <source>
        <dbReference type="Proteomes" id="UP000006044"/>
    </source>
</evidence>
<dbReference type="InterPro" id="IPR016155">
    <property type="entry name" value="Mopterin_synth/thiamin_S_b"/>
</dbReference>
<dbReference type="InterPro" id="IPR003749">
    <property type="entry name" value="ThiS/MoaD-like"/>
</dbReference>
<keyword evidence="2" id="KW-1185">Reference proteome</keyword>
<dbReference type="Gene3D" id="3.10.20.30">
    <property type="match status" value="1"/>
</dbReference>
<dbReference type="GeneID" id="77848944"/>
<gene>
    <name evidence="1" type="ORF">HMPREF9448_01700</name>
</gene>
<dbReference type="AlphaFoldDB" id="K0WZY7"/>
<accession>K0WZY7</accession>
<dbReference type="InterPro" id="IPR012675">
    <property type="entry name" value="Beta-grasp_dom_sf"/>
</dbReference>
<dbReference type="eggNOG" id="COG2104">
    <property type="taxonomic scope" value="Bacteria"/>
</dbReference>
<dbReference type="NCBIfam" id="TIGR01683">
    <property type="entry name" value="thiS"/>
    <property type="match status" value="1"/>
</dbReference>
<dbReference type="EMBL" id="ADLE01000011">
    <property type="protein sequence ID" value="EJZ63861.1"/>
    <property type="molecule type" value="Genomic_DNA"/>
</dbReference>
<dbReference type="HOGENOM" id="CLU_174611_2_1_10"/>
<dbReference type="PANTHER" id="PTHR34472:SF1">
    <property type="entry name" value="SULFUR CARRIER PROTEIN THIS"/>
    <property type="match status" value="1"/>
</dbReference>
<dbReference type="RefSeq" id="WP_008862159.1">
    <property type="nucleotide sequence ID" value="NZ_CAXSYG010000008.1"/>
</dbReference>